<protein>
    <submittedName>
        <fullName evidence="1">DUF4350 domain-containing protein</fullName>
    </submittedName>
</protein>
<dbReference type="Gene3D" id="3.40.50.880">
    <property type="match status" value="1"/>
</dbReference>
<reference evidence="1" key="1">
    <citation type="submission" date="2020-12" db="EMBL/GenBank/DDBJ databases">
        <title>Bacterial novel species Mucilaginibacter sp. SD-g isolated from soil.</title>
        <authorList>
            <person name="Jung H.-Y."/>
        </authorList>
    </citation>
    <scope>NUCLEOTIDE SEQUENCE</scope>
    <source>
        <strain evidence="1">SD-g</strain>
    </source>
</reference>
<organism evidence="1 2">
    <name type="scientific">Mucilaginibacter segetis</name>
    <dbReference type="NCBI Taxonomy" id="2793071"/>
    <lineage>
        <taxon>Bacteria</taxon>
        <taxon>Pseudomonadati</taxon>
        <taxon>Bacteroidota</taxon>
        <taxon>Sphingobacteriia</taxon>
        <taxon>Sphingobacteriales</taxon>
        <taxon>Sphingobacteriaceae</taxon>
        <taxon>Mucilaginibacter</taxon>
    </lineage>
</organism>
<dbReference type="Proteomes" id="UP000613193">
    <property type="component" value="Unassembled WGS sequence"/>
</dbReference>
<dbReference type="SUPFAM" id="SSF52317">
    <property type="entry name" value="Class I glutamine amidotransferase-like"/>
    <property type="match status" value="1"/>
</dbReference>
<keyword evidence="2" id="KW-1185">Reference proteome</keyword>
<dbReference type="InterPro" id="IPR029062">
    <property type="entry name" value="Class_I_gatase-like"/>
</dbReference>
<comment type="caution">
    <text evidence="1">The sequence shown here is derived from an EMBL/GenBank/DDBJ whole genome shotgun (WGS) entry which is preliminary data.</text>
</comment>
<dbReference type="AlphaFoldDB" id="A0A934UMR6"/>
<dbReference type="EMBL" id="JAEHFW010000002">
    <property type="protein sequence ID" value="MBK0379659.1"/>
    <property type="molecule type" value="Genomic_DNA"/>
</dbReference>
<proteinExistence type="predicted"/>
<accession>A0A934UMR6</accession>
<gene>
    <name evidence="1" type="ORF">I5M19_10090</name>
</gene>
<sequence>MIILFVYPIAILKVSAQTVALDYYFNHETHREKNGTVARFHYMWEDTANSGFSIWGDIFRSQGATLTHIDSAPTSQNLKGVAIYIIVDPDSKKENPNPNYITKCDADNIAQWVKNGGVLVMMANDSANVELTHFNILAGRFGMHFNNDLQNHVTDDAHFNDGEVVLNNNPIFKTAKMAFMKDVCSISISKKAKTVLRSTSGATIAAVTAYGKGTVLAVADPWLYNEYVNGRLPAVYENNKAAADLAKYLILKSN</sequence>
<name>A0A934UMR6_9SPHI</name>
<evidence type="ECO:0000313" key="2">
    <source>
        <dbReference type="Proteomes" id="UP000613193"/>
    </source>
</evidence>
<evidence type="ECO:0000313" key="1">
    <source>
        <dbReference type="EMBL" id="MBK0379659.1"/>
    </source>
</evidence>